<comment type="caution">
    <text evidence="1">The sequence shown here is derived from an EMBL/GenBank/DDBJ whole genome shotgun (WGS) entry which is preliminary data.</text>
</comment>
<dbReference type="RefSeq" id="WP_191763604.1">
    <property type="nucleotide sequence ID" value="NZ_JACSPP010000016.1"/>
</dbReference>
<proteinExistence type="predicted"/>
<dbReference type="EMBL" id="JACSPP010000016">
    <property type="protein sequence ID" value="MBD8040182.1"/>
    <property type="molecule type" value="Genomic_DNA"/>
</dbReference>
<evidence type="ECO:0008006" key="3">
    <source>
        <dbReference type="Google" id="ProtNLM"/>
    </source>
</evidence>
<organism evidence="1 2">
    <name type="scientific">Phocaeicola intestinalis</name>
    <dbReference type="NCBI Taxonomy" id="2762212"/>
    <lineage>
        <taxon>Bacteria</taxon>
        <taxon>Pseudomonadati</taxon>
        <taxon>Bacteroidota</taxon>
        <taxon>Bacteroidia</taxon>
        <taxon>Bacteroidales</taxon>
        <taxon>Bacteroidaceae</taxon>
        <taxon>Phocaeicola</taxon>
    </lineage>
</organism>
<name>A0ABR8Y7P7_9BACT</name>
<reference evidence="1 2" key="1">
    <citation type="submission" date="2020-08" db="EMBL/GenBank/DDBJ databases">
        <title>A Genomic Blueprint of the Chicken Gut Microbiome.</title>
        <authorList>
            <person name="Gilroy R."/>
            <person name="Ravi A."/>
            <person name="Getino M."/>
            <person name="Pursley I."/>
            <person name="Horton D.L."/>
            <person name="Alikhan N.-F."/>
            <person name="Baker D."/>
            <person name="Gharbi K."/>
            <person name="Hall N."/>
            <person name="Watson M."/>
            <person name="Adriaenssens E.M."/>
            <person name="Foster-Nyarko E."/>
            <person name="Jarju S."/>
            <person name="Secka A."/>
            <person name="Antonio M."/>
            <person name="Oren A."/>
            <person name="Chaudhuri R."/>
            <person name="La Ragione R.M."/>
            <person name="Hildebrand F."/>
            <person name="Pallen M.J."/>
        </authorList>
    </citation>
    <scope>NUCLEOTIDE SEQUENCE [LARGE SCALE GENOMIC DNA]</scope>
    <source>
        <strain evidence="1 2">Sa1CVN1</strain>
    </source>
</reference>
<accession>A0ABR8Y7P7</accession>
<sequence length="368" mass="43315">MEKIKIIFVHPSQLSERWLNYYHLDELQNAFDIEYWDCSALANPNFKAKEIQERPYLQVIKNIGDFKENINRIPKDTLIVNDLHANVANYPLYMNIAKRFNHRIYFDFFANTQGVHKSKLFSKLATSNLKDLICYILIRRKFHFYVFSSRYSSDGRYRINHPDFEVYQKVAKDSTNNNLSNYVVYVDNFFPFHPDILNRDSHVDPTRLAPLFYGSLNSFFSKVEQHFGCKVVIAAHPSSVYTNNPFDGRDIIYNKTCELIKDCTAVCMHTSNALSYAILFNKPLALLTNKAFQQARLEFMRLENISNMLSMKLINTDTVDDINYVFNHVSKDFTEFYKKEYLIADPNKTNAELFVEYFNLLHKTIYQS</sequence>
<dbReference type="Proteomes" id="UP000620874">
    <property type="component" value="Unassembled WGS sequence"/>
</dbReference>
<gene>
    <name evidence="1" type="ORF">H9625_06935</name>
</gene>
<evidence type="ECO:0000313" key="1">
    <source>
        <dbReference type="EMBL" id="MBD8040182.1"/>
    </source>
</evidence>
<protein>
    <recommendedName>
        <fullName evidence="3">Capsular biosynthesis protein</fullName>
    </recommendedName>
</protein>
<keyword evidence="2" id="KW-1185">Reference proteome</keyword>
<evidence type="ECO:0000313" key="2">
    <source>
        <dbReference type="Proteomes" id="UP000620874"/>
    </source>
</evidence>